<keyword evidence="2" id="KW-1185">Reference proteome</keyword>
<dbReference type="Proteomes" id="UP000241595">
    <property type="component" value="Unassembled WGS sequence"/>
</dbReference>
<dbReference type="STRING" id="1841859.GCA_900157385_01590"/>
<evidence type="ECO:0008006" key="3">
    <source>
        <dbReference type="Google" id="ProtNLM"/>
    </source>
</evidence>
<dbReference type="AlphaFoldDB" id="A0A2U3N9E4"/>
<evidence type="ECO:0000313" key="2">
    <source>
        <dbReference type="Proteomes" id="UP000241595"/>
    </source>
</evidence>
<sequence length="224" mass="23984">VNVSDLVTKPFQWGAALRGRRFFHPVGVLAHGFVERTAPAADGLPLPSSEVVARVSKAAGTPGALPDFIGLAFRVPPQQGGATPWDTLLVSAGSGVLARAVALRPTMSWTGQTLTSLMPLRYRGNVWWLRARSISAVNGFGLSLDSVRHAIDGGGIDFAIDQACGRRDFAPLARLTLNRVLDSEPDVSFDPVANTAPGLSLYPEWLADLRARAYRRSREGRDGG</sequence>
<gene>
    <name evidence="1" type="ORF">MTAB308_1595</name>
</gene>
<name>A0A2U3N9E4_9MYCO</name>
<accession>A0A2U3N9E4</accession>
<feature type="non-terminal residue" evidence="1">
    <location>
        <position position="1"/>
    </location>
</feature>
<evidence type="ECO:0000313" key="1">
    <source>
        <dbReference type="EMBL" id="SPM28110.1"/>
    </source>
</evidence>
<organism evidence="1 2">
    <name type="scientific">Mycobacterium terramassiliense</name>
    <dbReference type="NCBI Taxonomy" id="1841859"/>
    <lineage>
        <taxon>Bacteria</taxon>
        <taxon>Bacillati</taxon>
        <taxon>Actinomycetota</taxon>
        <taxon>Actinomycetes</taxon>
        <taxon>Mycobacteriales</taxon>
        <taxon>Mycobacteriaceae</taxon>
        <taxon>Mycobacterium</taxon>
    </lineage>
</organism>
<protein>
    <recommendedName>
        <fullName evidence="3">Phosphodiesterase</fullName>
    </recommendedName>
</protein>
<proteinExistence type="predicted"/>
<reference evidence="1 2" key="1">
    <citation type="submission" date="2017-01" db="EMBL/GenBank/DDBJ databases">
        <authorList>
            <consortium name="Urmite Genomes"/>
        </authorList>
    </citation>
    <scope>NUCLEOTIDE SEQUENCE [LARGE SCALE GENOMIC DNA]</scope>
    <source>
        <strain evidence="1 2">AB308</strain>
    </source>
</reference>
<dbReference type="EMBL" id="FTRV01000011">
    <property type="protein sequence ID" value="SPM28110.1"/>
    <property type="molecule type" value="Genomic_DNA"/>
</dbReference>